<dbReference type="Proteomes" id="UP000558284">
    <property type="component" value="Unassembled WGS sequence"/>
</dbReference>
<sequence length="145" mass="15277">MVGGDRVTGAAALPIVGRVFIILGIVGLIVSGVLAIVEMYGPRTALATGRIVAAEYNPRIEFSTADGTVIRFNNAVHSSFWGDGDSVPVAYDPTNPQNASVDSFAGRWFLAGLAGMLGGFFLLTGIVLIVLGRVLMRRVITNSRP</sequence>
<keyword evidence="1" id="KW-1133">Transmembrane helix</keyword>
<evidence type="ECO:0000259" key="2">
    <source>
        <dbReference type="Pfam" id="PF12158"/>
    </source>
</evidence>
<comment type="caution">
    <text evidence="3">The sequence shown here is derived from an EMBL/GenBank/DDBJ whole genome shotgun (WGS) entry which is preliminary data.</text>
</comment>
<evidence type="ECO:0000313" key="4">
    <source>
        <dbReference type="Proteomes" id="UP000558284"/>
    </source>
</evidence>
<protein>
    <submittedName>
        <fullName evidence="3">DUF3592 domain-containing protein</fullName>
    </submittedName>
</protein>
<organism evidence="3 4">
    <name type="scientific">Mesorhizobium neociceri</name>
    <dbReference type="NCBI Taxonomy" id="1307853"/>
    <lineage>
        <taxon>Bacteria</taxon>
        <taxon>Pseudomonadati</taxon>
        <taxon>Pseudomonadota</taxon>
        <taxon>Alphaproteobacteria</taxon>
        <taxon>Hyphomicrobiales</taxon>
        <taxon>Phyllobacteriaceae</taxon>
        <taxon>Mesorhizobium</taxon>
    </lineage>
</organism>
<feature type="transmembrane region" description="Helical" evidence="1">
    <location>
        <begin position="12"/>
        <end position="37"/>
    </location>
</feature>
<keyword evidence="1" id="KW-0812">Transmembrane</keyword>
<name>A0A838B2Q6_9HYPH</name>
<reference evidence="3 4" key="1">
    <citation type="submission" date="2020-07" db="EMBL/GenBank/DDBJ databases">
        <title>Definition of the novel symbiovar canariense within Mesorhizobium novociceri, a new species of genus Mesorhizobium nodulating Cicer canariense in the Caldera de Taburiente National Park (La Palma, Canary Islands).</title>
        <authorList>
            <person name="Leon-Barrios M."/>
            <person name="Perez-Yepez J."/>
            <person name="Flores-Felix J.D."/>
            <person name="Ramirez-Baena M.H."/>
            <person name="Pulido-Suarez L."/>
            <person name="Igual J.M."/>
            <person name="Velazquez E."/>
            <person name="Peix A."/>
        </authorList>
    </citation>
    <scope>NUCLEOTIDE SEQUENCE [LARGE SCALE GENOMIC DNA]</scope>
    <source>
        <strain evidence="3 4">CCANP35</strain>
    </source>
</reference>
<dbReference type="RefSeq" id="WP_181056920.1">
    <property type="nucleotide sequence ID" value="NZ_JACDTY010000003.1"/>
</dbReference>
<evidence type="ECO:0000256" key="1">
    <source>
        <dbReference type="SAM" id="Phobius"/>
    </source>
</evidence>
<accession>A0A838B2Q6</accession>
<gene>
    <name evidence="3" type="ORF">H0241_08105</name>
</gene>
<proteinExistence type="predicted"/>
<keyword evidence="4" id="KW-1185">Reference proteome</keyword>
<feature type="transmembrane region" description="Helical" evidence="1">
    <location>
        <begin position="108"/>
        <end position="135"/>
    </location>
</feature>
<dbReference type="EMBL" id="JACDTY010000003">
    <property type="protein sequence ID" value="MBA1140222.1"/>
    <property type="molecule type" value="Genomic_DNA"/>
</dbReference>
<feature type="domain" description="DUF3592" evidence="2">
    <location>
        <begin position="54"/>
        <end position="104"/>
    </location>
</feature>
<dbReference type="AlphaFoldDB" id="A0A838B2Q6"/>
<dbReference type="InterPro" id="IPR021994">
    <property type="entry name" value="DUF3592"/>
</dbReference>
<keyword evidence="1" id="KW-0472">Membrane</keyword>
<evidence type="ECO:0000313" key="3">
    <source>
        <dbReference type="EMBL" id="MBA1140222.1"/>
    </source>
</evidence>
<dbReference type="Pfam" id="PF12158">
    <property type="entry name" value="DUF3592"/>
    <property type="match status" value="1"/>
</dbReference>